<dbReference type="GO" id="GO:0005634">
    <property type="term" value="C:nucleus"/>
    <property type="evidence" value="ECO:0007669"/>
    <property type="project" value="UniProtKB-SubCell"/>
</dbReference>
<comment type="subcellular location">
    <subcellularLocation>
        <location evidence="1">Nucleus</location>
    </subcellularLocation>
</comment>
<evidence type="ECO:0000256" key="7">
    <source>
        <dbReference type="SAM" id="MobiDB-lite"/>
    </source>
</evidence>
<evidence type="ECO:0000256" key="6">
    <source>
        <dbReference type="ARBA" id="ARBA00023242"/>
    </source>
</evidence>
<feature type="domain" description="C2H2-type" evidence="8">
    <location>
        <begin position="139"/>
        <end position="162"/>
    </location>
</feature>
<dbReference type="Proteomes" id="UP000035680">
    <property type="component" value="Unassembled WGS sequence"/>
</dbReference>
<dbReference type="PANTHER" id="PTHR24406">
    <property type="entry name" value="TRANSCRIPTIONAL REPRESSOR CTCFL-RELATED"/>
    <property type="match status" value="1"/>
</dbReference>
<dbReference type="InterPro" id="IPR050888">
    <property type="entry name" value="ZnF_C2H2-type_TF"/>
</dbReference>
<evidence type="ECO:0000313" key="9">
    <source>
        <dbReference type="Proteomes" id="UP000035680"/>
    </source>
</evidence>
<evidence type="ECO:0000256" key="2">
    <source>
        <dbReference type="ARBA" id="ARBA00022723"/>
    </source>
</evidence>
<name>A0A0K0FLZ7_STRVS</name>
<protein>
    <submittedName>
        <fullName evidence="10">C2H2-type domain-containing protein</fullName>
    </submittedName>
</protein>
<accession>A0A0K0FLZ7</accession>
<dbReference type="STRING" id="75913.A0A0K0FLZ7"/>
<evidence type="ECO:0000259" key="8">
    <source>
        <dbReference type="SMART" id="SM00355"/>
    </source>
</evidence>
<keyword evidence="6" id="KW-0539">Nucleus</keyword>
<evidence type="ECO:0000256" key="3">
    <source>
        <dbReference type="ARBA" id="ARBA00022737"/>
    </source>
</evidence>
<dbReference type="WBParaSite" id="SVE_1002400.1">
    <property type="protein sequence ID" value="SVE_1002400.1"/>
    <property type="gene ID" value="SVE_1002400"/>
</dbReference>
<dbReference type="GO" id="GO:0008270">
    <property type="term" value="F:zinc ion binding"/>
    <property type="evidence" value="ECO:0007669"/>
    <property type="project" value="UniProtKB-KW"/>
</dbReference>
<keyword evidence="4" id="KW-0863">Zinc-finger</keyword>
<dbReference type="SMART" id="SM00355">
    <property type="entry name" value="ZnF_C2H2"/>
    <property type="match status" value="4"/>
</dbReference>
<reference evidence="10" key="2">
    <citation type="submission" date="2015-08" db="UniProtKB">
        <authorList>
            <consortium name="WormBaseParasite"/>
        </authorList>
    </citation>
    <scope>IDENTIFICATION</scope>
</reference>
<sequence>MNIPLKLKFDLKNSQTSDNIIDSSFTLPRLFTSLQTNNLIKNDKNPSILDISSFFNTKDHQKVNLKNKEVDLNKIWNKALSQISLSSLNGFSLEESYLNTGVNGIILINLFCTECGVVKRTTEDLEIHIKTEHLNWHPFQCPYCDIRRASDNQMREHLYSNHKKKSDEVKLFYIDNSEAKRILQLMLDKSFRQFIEKNRNNFDSIPASEKLKCSLKNYSILNTQKNTIKEKKVNNATTPRTSYDLKYMENFFAKINETCNSSYNTNYNASEYNNNNIKFESIINQFLKNPINNGNVKSEEITPSDSPNQLLLNNLFSKQFPLPSTETINEGKDEEITRRQKMLKKRVLGLCKRCKKPITAGSRQIHIFYHMAKEYSQYRFRCKHDGCTIAHYRKDQLESHHLKVHGEINVDMIEDRSLELQDACQELSMQLLGTCNNNPGPSAQEAQTIYDKQQEEAASRIPKKRQKLMGNINLPEESSNKISENSSNSLQDMLECNLCKKKILSRIKGFHVLWHLGKEKGIPRYACKLCDFKHDRAVNVHRHTLMVHEVSNACEDMIVKHSDDMRAMSEACFGIVHVSFINKDLLGKNQIITSFSDLSGEMLLEVLKNESKSIEPIDEKLSLCKQRKDSTNEDDDSEENGSISPPSSD</sequence>
<feature type="compositionally biased region" description="Basic and acidic residues" evidence="7">
    <location>
        <begin position="618"/>
        <end position="631"/>
    </location>
</feature>
<organism evidence="9 10">
    <name type="scientific">Strongyloides venezuelensis</name>
    <name type="common">Threadworm</name>
    <dbReference type="NCBI Taxonomy" id="75913"/>
    <lineage>
        <taxon>Eukaryota</taxon>
        <taxon>Metazoa</taxon>
        <taxon>Ecdysozoa</taxon>
        <taxon>Nematoda</taxon>
        <taxon>Chromadorea</taxon>
        <taxon>Rhabditida</taxon>
        <taxon>Tylenchina</taxon>
        <taxon>Panagrolaimomorpha</taxon>
        <taxon>Strongyloidoidea</taxon>
        <taxon>Strongyloididae</taxon>
        <taxon>Strongyloides</taxon>
    </lineage>
</organism>
<proteinExistence type="predicted"/>
<reference evidence="9" key="1">
    <citation type="submission" date="2014-07" db="EMBL/GenBank/DDBJ databases">
        <authorList>
            <person name="Martin A.A"/>
            <person name="De Silva N."/>
        </authorList>
    </citation>
    <scope>NUCLEOTIDE SEQUENCE</scope>
</reference>
<evidence type="ECO:0000256" key="4">
    <source>
        <dbReference type="ARBA" id="ARBA00022771"/>
    </source>
</evidence>
<dbReference type="InterPro" id="IPR013087">
    <property type="entry name" value="Znf_C2H2_type"/>
</dbReference>
<keyword evidence="9" id="KW-1185">Reference proteome</keyword>
<keyword evidence="5" id="KW-0862">Zinc</keyword>
<dbReference type="Gene3D" id="3.30.160.60">
    <property type="entry name" value="Classic Zinc Finger"/>
    <property type="match status" value="1"/>
</dbReference>
<evidence type="ECO:0000256" key="1">
    <source>
        <dbReference type="ARBA" id="ARBA00004123"/>
    </source>
</evidence>
<keyword evidence="3" id="KW-0677">Repeat</keyword>
<feature type="domain" description="C2H2-type" evidence="8">
    <location>
        <begin position="110"/>
        <end position="133"/>
    </location>
</feature>
<feature type="compositionally biased region" description="Low complexity" evidence="7">
    <location>
        <begin position="640"/>
        <end position="649"/>
    </location>
</feature>
<evidence type="ECO:0000313" key="10">
    <source>
        <dbReference type="WBParaSite" id="SVE_1002400.1"/>
    </source>
</evidence>
<keyword evidence="2" id="KW-0479">Metal-binding</keyword>
<feature type="domain" description="C2H2-type" evidence="8">
    <location>
        <begin position="525"/>
        <end position="548"/>
    </location>
</feature>
<feature type="region of interest" description="Disordered" evidence="7">
    <location>
        <begin position="618"/>
        <end position="649"/>
    </location>
</feature>
<dbReference type="AlphaFoldDB" id="A0A0K0FLZ7"/>
<evidence type="ECO:0000256" key="5">
    <source>
        <dbReference type="ARBA" id="ARBA00022833"/>
    </source>
</evidence>
<feature type="domain" description="C2H2-type" evidence="8">
    <location>
        <begin position="380"/>
        <end position="405"/>
    </location>
</feature>